<keyword evidence="8 10" id="KW-0539">Nucleus</keyword>
<evidence type="ECO:0000313" key="12">
    <source>
        <dbReference type="Proteomes" id="UP001302676"/>
    </source>
</evidence>
<comment type="subcellular location">
    <subcellularLocation>
        <location evidence="1 10">Nucleus</location>
    </subcellularLocation>
</comment>
<evidence type="ECO:0000256" key="2">
    <source>
        <dbReference type="ARBA" id="ARBA00009994"/>
    </source>
</evidence>
<reference evidence="11" key="2">
    <citation type="submission" date="2023-05" db="EMBL/GenBank/DDBJ databases">
        <authorList>
            <consortium name="Lawrence Berkeley National Laboratory"/>
            <person name="Steindorff A."/>
            <person name="Hensen N."/>
            <person name="Bonometti L."/>
            <person name="Westerberg I."/>
            <person name="Brannstrom I.O."/>
            <person name="Guillou S."/>
            <person name="Cros-Aarteil S."/>
            <person name="Calhoun S."/>
            <person name="Haridas S."/>
            <person name="Kuo A."/>
            <person name="Mondo S."/>
            <person name="Pangilinan J."/>
            <person name="Riley R."/>
            <person name="Labutti K."/>
            <person name="Andreopoulos B."/>
            <person name="Lipzen A."/>
            <person name="Chen C."/>
            <person name="Yanf M."/>
            <person name="Daum C."/>
            <person name="Ng V."/>
            <person name="Clum A."/>
            <person name="Ohm R."/>
            <person name="Martin F."/>
            <person name="Silar P."/>
            <person name="Natvig D."/>
            <person name="Lalanne C."/>
            <person name="Gautier V."/>
            <person name="Ament-Velasquez S.L."/>
            <person name="Kruys A."/>
            <person name="Hutchinson M.I."/>
            <person name="Powell A.J."/>
            <person name="Barry K."/>
            <person name="Miller A.N."/>
            <person name="Grigoriev I.V."/>
            <person name="Debuchy R."/>
            <person name="Gladieux P."/>
            <person name="Thoren M.H."/>
            <person name="Johannesson H."/>
        </authorList>
    </citation>
    <scope>NUCLEOTIDE SEQUENCE</scope>
    <source>
        <strain evidence="11">CBS 141.50</strain>
    </source>
</reference>
<evidence type="ECO:0000256" key="5">
    <source>
        <dbReference type="ARBA" id="ARBA00023015"/>
    </source>
</evidence>
<dbReference type="AlphaFoldDB" id="A0AAN6V9Q3"/>
<reference evidence="11" key="1">
    <citation type="journal article" date="2023" name="Mol. Phylogenet. Evol.">
        <title>Genome-scale phylogeny and comparative genomics of the fungal order Sordariales.</title>
        <authorList>
            <person name="Hensen N."/>
            <person name="Bonometti L."/>
            <person name="Westerberg I."/>
            <person name="Brannstrom I.O."/>
            <person name="Guillou S."/>
            <person name="Cros-Aarteil S."/>
            <person name="Calhoun S."/>
            <person name="Haridas S."/>
            <person name="Kuo A."/>
            <person name="Mondo S."/>
            <person name="Pangilinan J."/>
            <person name="Riley R."/>
            <person name="LaButti K."/>
            <person name="Andreopoulos B."/>
            <person name="Lipzen A."/>
            <person name="Chen C."/>
            <person name="Yan M."/>
            <person name="Daum C."/>
            <person name="Ng V."/>
            <person name="Clum A."/>
            <person name="Steindorff A."/>
            <person name="Ohm R.A."/>
            <person name="Martin F."/>
            <person name="Silar P."/>
            <person name="Natvig D.O."/>
            <person name="Lalanne C."/>
            <person name="Gautier V."/>
            <person name="Ament-Velasquez S.L."/>
            <person name="Kruys A."/>
            <person name="Hutchinson M.I."/>
            <person name="Powell A.J."/>
            <person name="Barry K."/>
            <person name="Miller A.N."/>
            <person name="Grigoriev I.V."/>
            <person name="Debuchy R."/>
            <person name="Gladieux P."/>
            <person name="Hiltunen Thoren M."/>
            <person name="Johannesson H."/>
        </authorList>
    </citation>
    <scope>NUCLEOTIDE SEQUENCE</scope>
    <source>
        <strain evidence="11">CBS 141.50</strain>
    </source>
</reference>
<dbReference type="SUPFAM" id="SSF140718">
    <property type="entry name" value="Mediator hinge subcomplex-like"/>
    <property type="match status" value="1"/>
</dbReference>
<organism evidence="11 12">
    <name type="scientific">Dichotomopilus funicola</name>
    <dbReference type="NCBI Taxonomy" id="1934379"/>
    <lineage>
        <taxon>Eukaryota</taxon>
        <taxon>Fungi</taxon>
        <taxon>Dikarya</taxon>
        <taxon>Ascomycota</taxon>
        <taxon>Pezizomycotina</taxon>
        <taxon>Sordariomycetes</taxon>
        <taxon>Sordariomycetidae</taxon>
        <taxon>Sordariales</taxon>
        <taxon>Chaetomiaceae</taxon>
        <taxon>Dichotomopilus</taxon>
    </lineage>
</organism>
<comment type="caution">
    <text evidence="11">The sequence shown here is derived from an EMBL/GenBank/DDBJ whole genome shotgun (WGS) entry which is preliminary data.</text>
</comment>
<dbReference type="EMBL" id="MU853556">
    <property type="protein sequence ID" value="KAK4147340.1"/>
    <property type="molecule type" value="Genomic_DNA"/>
</dbReference>
<comment type="similarity">
    <text evidence="2 10">Belongs to the Mediator complex subunit 7 family.</text>
</comment>
<keyword evidence="5 10" id="KW-0805">Transcription regulation</keyword>
<dbReference type="InterPro" id="IPR009244">
    <property type="entry name" value="Mediatior_Med7"/>
</dbReference>
<dbReference type="GeneID" id="87815833"/>
<dbReference type="GO" id="GO:0003712">
    <property type="term" value="F:transcription coregulator activity"/>
    <property type="evidence" value="ECO:0007669"/>
    <property type="project" value="InterPro"/>
</dbReference>
<evidence type="ECO:0000256" key="10">
    <source>
        <dbReference type="RuleBase" id="RU364060"/>
    </source>
</evidence>
<dbReference type="GO" id="GO:0016592">
    <property type="term" value="C:mediator complex"/>
    <property type="evidence" value="ECO:0007669"/>
    <property type="project" value="InterPro"/>
</dbReference>
<dbReference type="PANTHER" id="PTHR21428">
    <property type="entry name" value="MEDIATOR OF RNA POLYMERASE II TRANSCRIPTION SUBUNIT 7"/>
    <property type="match status" value="1"/>
</dbReference>
<gene>
    <name evidence="11" type="ORF">C8A04DRAFT_24582</name>
</gene>
<sequence length="246" mass="27936">MEQEEDPNRATALWPDPPAFWKDFTPANLERYGTLKQDYVQRQGPNAEEAVRIPDLPEELITLQPPPEPVEGKWKIFNTEETLAEHLTSLEDLNIQRLVPVSEIDSDSKHLDRGFELKKIVKSLLLNYLEMIGLMGHNPNQVSEKLADIKTLLLNYHHTLNEYRPHHAREQLMQIMHAQGDQVRAETAGTRSVVDKAKRMIEGLASIQTPQLDATRAEVDAGGTDREGRGEGRWDVAAWMAAEEFA</sequence>
<dbReference type="Proteomes" id="UP001302676">
    <property type="component" value="Unassembled WGS sequence"/>
</dbReference>
<evidence type="ECO:0000256" key="4">
    <source>
        <dbReference type="ARBA" id="ARBA00020631"/>
    </source>
</evidence>
<dbReference type="Gene3D" id="6.10.140.1520">
    <property type="match status" value="1"/>
</dbReference>
<evidence type="ECO:0000256" key="9">
    <source>
        <dbReference type="ARBA" id="ARBA00025687"/>
    </source>
</evidence>
<dbReference type="GO" id="GO:0070847">
    <property type="term" value="C:core mediator complex"/>
    <property type="evidence" value="ECO:0007669"/>
    <property type="project" value="TreeGrafter"/>
</dbReference>
<dbReference type="InterPro" id="IPR044888">
    <property type="entry name" value="Mediatior_Med7_sf"/>
</dbReference>
<keyword evidence="7 10" id="KW-0804">Transcription</keyword>
<keyword evidence="12" id="KW-1185">Reference proteome</keyword>
<accession>A0AAN6V9Q3</accession>
<keyword evidence="6 10" id="KW-0010">Activator</keyword>
<evidence type="ECO:0000256" key="7">
    <source>
        <dbReference type="ARBA" id="ARBA00023163"/>
    </source>
</evidence>
<evidence type="ECO:0000256" key="1">
    <source>
        <dbReference type="ARBA" id="ARBA00004123"/>
    </source>
</evidence>
<dbReference type="Pfam" id="PF05983">
    <property type="entry name" value="Med7"/>
    <property type="match status" value="1"/>
</dbReference>
<dbReference type="InterPro" id="IPR037212">
    <property type="entry name" value="Med7/Med21-like"/>
</dbReference>
<proteinExistence type="inferred from homology"/>
<evidence type="ECO:0000256" key="6">
    <source>
        <dbReference type="ARBA" id="ARBA00023159"/>
    </source>
</evidence>
<dbReference type="GO" id="GO:0006357">
    <property type="term" value="P:regulation of transcription by RNA polymerase II"/>
    <property type="evidence" value="ECO:0007669"/>
    <property type="project" value="InterPro"/>
</dbReference>
<evidence type="ECO:0000256" key="8">
    <source>
        <dbReference type="ARBA" id="ARBA00023242"/>
    </source>
</evidence>
<comment type="function">
    <text evidence="9">Component of the Mediator complex, a coactivator involved in the regulated transcription of nearly all RNA polymerase II-dependent genes. Mediator functions as a bridge to convey information from gene-specific regulatory proteins to the basal RNA polymerase II transcription machinery. Mediator is recruited to promoters by direct interactions with regulatory proteins and serves as a scaffold for the assembly of a functional preinitiation complex with RNA polymerase II and the general transcription factors.</text>
</comment>
<evidence type="ECO:0000313" key="11">
    <source>
        <dbReference type="EMBL" id="KAK4147340.1"/>
    </source>
</evidence>
<comment type="subunit">
    <text evidence="3 10">Component of the Mediator complex.</text>
</comment>
<name>A0AAN6V9Q3_9PEZI</name>
<dbReference type="Gene3D" id="6.10.140.200">
    <property type="match status" value="1"/>
</dbReference>
<dbReference type="PANTHER" id="PTHR21428:SF11">
    <property type="entry name" value="MEDIATOR OF RNA POLYMERASE II TRANSCRIPTION SUBUNIT 7"/>
    <property type="match status" value="1"/>
</dbReference>
<evidence type="ECO:0000256" key="3">
    <source>
        <dbReference type="ARBA" id="ARBA00011837"/>
    </source>
</evidence>
<dbReference type="RefSeq" id="XP_062640711.1">
    <property type="nucleotide sequence ID" value="XM_062779220.1"/>
</dbReference>
<protein>
    <recommendedName>
        <fullName evidence="4 10">Mediator of RNA polymerase II transcription subunit 7</fullName>
    </recommendedName>
</protein>